<reference evidence="2" key="1">
    <citation type="journal article" date="2017" name="Genome Biol.">
        <title>Comparative genomics reveals high biological diversity and specific adaptations in the industrially and medically important fungal genus Aspergillus.</title>
        <authorList>
            <person name="de Vries R.P."/>
            <person name="Riley R."/>
            <person name="Wiebenga A."/>
            <person name="Aguilar-Osorio G."/>
            <person name="Amillis S."/>
            <person name="Uchima C.A."/>
            <person name="Anderluh G."/>
            <person name="Asadollahi M."/>
            <person name="Askin M."/>
            <person name="Barry K."/>
            <person name="Battaglia E."/>
            <person name="Bayram O."/>
            <person name="Benocci T."/>
            <person name="Braus-Stromeyer S.A."/>
            <person name="Caldana C."/>
            <person name="Canovas D."/>
            <person name="Cerqueira G.C."/>
            <person name="Chen F."/>
            <person name="Chen W."/>
            <person name="Choi C."/>
            <person name="Clum A."/>
            <person name="Dos Santos R.A."/>
            <person name="Damasio A.R."/>
            <person name="Diallinas G."/>
            <person name="Emri T."/>
            <person name="Fekete E."/>
            <person name="Flipphi M."/>
            <person name="Freyberg S."/>
            <person name="Gallo A."/>
            <person name="Gournas C."/>
            <person name="Habgood R."/>
            <person name="Hainaut M."/>
            <person name="Harispe M.L."/>
            <person name="Henrissat B."/>
            <person name="Hilden K.S."/>
            <person name="Hope R."/>
            <person name="Hossain A."/>
            <person name="Karabika E."/>
            <person name="Karaffa L."/>
            <person name="Karanyi Z."/>
            <person name="Krasevec N."/>
            <person name="Kuo A."/>
            <person name="Kusch H."/>
            <person name="LaButti K."/>
            <person name="Lagendijk E.L."/>
            <person name="Lapidus A."/>
            <person name="Levasseur A."/>
            <person name="Lindquist E."/>
            <person name="Lipzen A."/>
            <person name="Logrieco A.F."/>
            <person name="MacCabe A."/>
            <person name="Maekelae M.R."/>
            <person name="Malavazi I."/>
            <person name="Melin P."/>
            <person name="Meyer V."/>
            <person name="Mielnichuk N."/>
            <person name="Miskei M."/>
            <person name="Molnar A.P."/>
            <person name="Mule G."/>
            <person name="Ngan C.Y."/>
            <person name="Orejas M."/>
            <person name="Orosz E."/>
            <person name="Ouedraogo J.P."/>
            <person name="Overkamp K.M."/>
            <person name="Park H.-S."/>
            <person name="Perrone G."/>
            <person name="Piumi F."/>
            <person name="Punt P.J."/>
            <person name="Ram A.F."/>
            <person name="Ramon A."/>
            <person name="Rauscher S."/>
            <person name="Record E."/>
            <person name="Riano-Pachon D.M."/>
            <person name="Robert V."/>
            <person name="Roehrig J."/>
            <person name="Ruller R."/>
            <person name="Salamov A."/>
            <person name="Salih N.S."/>
            <person name="Samson R.A."/>
            <person name="Sandor E."/>
            <person name="Sanguinetti M."/>
            <person name="Schuetze T."/>
            <person name="Sepcic K."/>
            <person name="Shelest E."/>
            <person name="Sherlock G."/>
            <person name="Sophianopoulou V."/>
            <person name="Squina F.M."/>
            <person name="Sun H."/>
            <person name="Susca A."/>
            <person name="Todd R.B."/>
            <person name="Tsang A."/>
            <person name="Unkles S.E."/>
            <person name="van de Wiele N."/>
            <person name="van Rossen-Uffink D."/>
            <person name="Oliveira J.V."/>
            <person name="Vesth T.C."/>
            <person name="Visser J."/>
            <person name="Yu J.-H."/>
            <person name="Zhou M."/>
            <person name="Andersen M.R."/>
            <person name="Archer D.B."/>
            <person name="Baker S.E."/>
            <person name="Benoit I."/>
            <person name="Brakhage A.A."/>
            <person name="Braus G.H."/>
            <person name="Fischer R."/>
            <person name="Frisvad J.C."/>
            <person name="Goldman G.H."/>
            <person name="Houbraken J."/>
            <person name="Oakley B."/>
            <person name="Pocsi I."/>
            <person name="Scazzocchio C."/>
            <person name="Seiboth B."/>
            <person name="vanKuyk P.A."/>
            <person name="Wortman J."/>
            <person name="Dyer P.S."/>
            <person name="Grigoriev I.V."/>
        </authorList>
    </citation>
    <scope>NUCLEOTIDE SEQUENCE [LARGE SCALE GENOMIC DNA]</scope>
    <source>
        <strain evidence="2">CBS 516.65</strain>
    </source>
</reference>
<dbReference type="InterPro" id="IPR043519">
    <property type="entry name" value="NT_sf"/>
</dbReference>
<sequence>MASHYNLVDYDSDTERTTNPSIPLENLTSVALFLTSLTHSNIPYAIMGGFAVRLLGGTRMTRDVNIAFQTPGKLLEGERRLVVPGTRLICNIMKVFVWTGPGWDGCGVG</sequence>
<evidence type="ECO:0000313" key="1">
    <source>
        <dbReference type="EMBL" id="OJJ79704.1"/>
    </source>
</evidence>
<dbReference type="AlphaFoldDB" id="A0A1L9V707"/>
<dbReference type="GeneID" id="34458407"/>
<evidence type="ECO:0000313" key="2">
    <source>
        <dbReference type="Proteomes" id="UP000184300"/>
    </source>
</evidence>
<protein>
    <submittedName>
        <fullName evidence="1">Uncharacterized protein</fullName>
    </submittedName>
</protein>
<dbReference type="SUPFAM" id="SSF81301">
    <property type="entry name" value="Nucleotidyltransferase"/>
    <property type="match status" value="1"/>
</dbReference>
<dbReference type="Gene3D" id="3.30.460.40">
    <property type="match status" value="1"/>
</dbReference>
<proteinExistence type="predicted"/>
<dbReference type="RefSeq" id="XP_022396402.1">
    <property type="nucleotide sequence ID" value="XM_022542146.1"/>
</dbReference>
<dbReference type="Proteomes" id="UP000184300">
    <property type="component" value="Unassembled WGS sequence"/>
</dbReference>
<gene>
    <name evidence="1" type="ORF">ASPGLDRAFT_1504218</name>
</gene>
<dbReference type="EMBL" id="KV878915">
    <property type="protein sequence ID" value="OJJ79704.1"/>
    <property type="molecule type" value="Genomic_DNA"/>
</dbReference>
<accession>A0A1L9V707</accession>
<keyword evidence="2" id="KW-1185">Reference proteome</keyword>
<name>A0A1L9V707_ASPGL</name>
<dbReference type="OrthoDB" id="10066232at2759"/>
<dbReference type="VEuPathDB" id="FungiDB:ASPGLDRAFT_1504218"/>
<organism evidence="1 2">
    <name type="scientific">Aspergillus glaucus CBS 516.65</name>
    <dbReference type="NCBI Taxonomy" id="1160497"/>
    <lineage>
        <taxon>Eukaryota</taxon>
        <taxon>Fungi</taxon>
        <taxon>Dikarya</taxon>
        <taxon>Ascomycota</taxon>
        <taxon>Pezizomycotina</taxon>
        <taxon>Eurotiomycetes</taxon>
        <taxon>Eurotiomycetidae</taxon>
        <taxon>Eurotiales</taxon>
        <taxon>Aspergillaceae</taxon>
        <taxon>Aspergillus</taxon>
        <taxon>Aspergillus subgen. Aspergillus</taxon>
    </lineage>
</organism>